<keyword evidence="1" id="KW-0812">Transmembrane</keyword>
<comment type="caution">
    <text evidence="2">The sequence shown here is derived from an EMBL/GenBank/DDBJ whole genome shotgun (WGS) entry which is preliminary data.</text>
</comment>
<proteinExistence type="predicted"/>
<reference evidence="2" key="1">
    <citation type="journal article" date="2014" name="Int. J. Syst. Evol. Microbiol.">
        <title>Complete genome sequence of Corynebacterium casei LMG S-19264T (=DSM 44701T), isolated from a smear-ripened cheese.</title>
        <authorList>
            <consortium name="US DOE Joint Genome Institute (JGI-PGF)"/>
            <person name="Walter F."/>
            <person name="Albersmeier A."/>
            <person name="Kalinowski J."/>
            <person name="Ruckert C."/>
        </authorList>
    </citation>
    <scope>NUCLEOTIDE SEQUENCE</scope>
    <source>
        <strain evidence="2">KCTC 23224</strain>
    </source>
</reference>
<name>A0A8J3G4P2_9BACT</name>
<dbReference type="AlphaFoldDB" id="A0A8J3G4P2"/>
<feature type="transmembrane region" description="Helical" evidence="1">
    <location>
        <begin position="38"/>
        <end position="60"/>
    </location>
</feature>
<accession>A0A8J3G4P2</accession>
<keyword evidence="3" id="KW-1185">Reference proteome</keyword>
<evidence type="ECO:0000313" key="2">
    <source>
        <dbReference type="EMBL" id="GHB30551.1"/>
    </source>
</evidence>
<sequence length="128" mass="14750">MQSIKVLTVRLLIYSLIIGGLVYLLQEYIKPTWVHETVWTTISFFLILTWLTSAFSHYLIGINQENSVNIMLGALGIRFLGSLGYIGIMLFLGVENIILFVANFFVIYLFYLLFDMYGLITNLRPISR</sequence>
<keyword evidence="1" id="KW-1133">Transmembrane helix</keyword>
<keyword evidence="1" id="KW-0472">Membrane</keyword>
<feature type="transmembrane region" description="Helical" evidence="1">
    <location>
        <begin position="97"/>
        <end position="120"/>
    </location>
</feature>
<reference evidence="2" key="2">
    <citation type="submission" date="2020-09" db="EMBL/GenBank/DDBJ databases">
        <authorList>
            <person name="Sun Q."/>
            <person name="Kim S."/>
        </authorList>
    </citation>
    <scope>NUCLEOTIDE SEQUENCE</scope>
    <source>
        <strain evidence="2">KCTC 23224</strain>
    </source>
</reference>
<dbReference type="RefSeq" id="WP_189579297.1">
    <property type="nucleotide sequence ID" value="NZ_BMYF01000004.1"/>
</dbReference>
<feature type="transmembrane region" description="Helical" evidence="1">
    <location>
        <begin position="72"/>
        <end position="91"/>
    </location>
</feature>
<feature type="transmembrane region" description="Helical" evidence="1">
    <location>
        <begin position="7"/>
        <end position="26"/>
    </location>
</feature>
<evidence type="ECO:0000313" key="3">
    <source>
        <dbReference type="Proteomes" id="UP000642809"/>
    </source>
</evidence>
<evidence type="ECO:0000256" key="1">
    <source>
        <dbReference type="SAM" id="Phobius"/>
    </source>
</evidence>
<evidence type="ECO:0008006" key="4">
    <source>
        <dbReference type="Google" id="ProtNLM"/>
    </source>
</evidence>
<protein>
    <recommendedName>
        <fullName evidence="4">ATP synthase I chain</fullName>
    </recommendedName>
</protein>
<dbReference type="Proteomes" id="UP000642809">
    <property type="component" value="Unassembled WGS sequence"/>
</dbReference>
<organism evidence="2 3">
    <name type="scientific">Mongoliitalea lutea</name>
    <dbReference type="NCBI Taxonomy" id="849756"/>
    <lineage>
        <taxon>Bacteria</taxon>
        <taxon>Pseudomonadati</taxon>
        <taxon>Bacteroidota</taxon>
        <taxon>Cytophagia</taxon>
        <taxon>Cytophagales</taxon>
        <taxon>Cyclobacteriaceae</taxon>
        <taxon>Mongoliitalea</taxon>
    </lineage>
</organism>
<gene>
    <name evidence="2" type="ORF">GCM10008106_09310</name>
</gene>
<dbReference type="EMBL" id="BMYF01000004">
    <property type="protein sequence ID" value="GHB30551.1"/>
    <property type="molecule type" value="Genomic_DNA"/>
</dbReference>